<feature type="compositionally biased region" description="Basic and acidic residues" evidence="2">
    <location>
        <begin position="301"/>
        <end position="330"/>
    </location>
</feature>
<feature type="region of interest" description="Disordered" evidence="2">
    <location>
        <begin position="281"/>
        <end position="341"/>
    </location>
</feature>
<reference evidence="4 5" key="1">
    <citation type="journal article" date="2018" name="New Phytol.">
        <title>Comparative genomics and transcriptomics depict ericoid mycorrhizal fungi as versatile saprotrophs and plant mutualists.</title>
        <authorList>
            <person name="Martino E."/>
            <person name="Morin E."/>
            <person name="Grelet G.A."/>
            <person name="Kuo A."/>
            <person name="Kohler A."/>
            <person name="Daghino S."/>
            <person name="Barry K.W."/>
            <person name="Cichocki N."/>
            <person name="Clum A."/>
            <person name="Dockter R.B."/>
            <person name="Hainaut M."/>
            <person name="Kuo R.C."/>
            <person name="LaButti K."/>
            <person name="Lindahl B.D."/>
            <person name="Lindquist E.A."/>
            <person name="Lipzen A."/>
            <person name="Khouja H.R."/>
            <person name="Magnuson J."/>
            <person name="Murat C."/>
            <person name="Ohm R.A."/>
            <person name="Singer S.W."/>
            <person name="Spatafora J.W."/>
            <person name="Wang M."/>
            <person name="Veneault-Fourrey C."/>
            <person name="Henrissat B."/>
            <person name="Grigoriev I.V."/>
            <person name="Martin F.M."/>
            <person name="Perotto S."/>
        </authorList>
    </citation>
    <scope>NUCLEOTIDE SEQUENCE [LARGE SCALE GENOMIC DNA]</scope>
    <source>
        <strain evidence="4 5">ATCC 22711</strain>
    </source>
</reference>
<feature type="domain" description="C3H1-type" evidence="3">
    <location>
        <begin position="378"/>
        <end position="406"/>
    </location>
</feature>
<protein>
    <recommendedName>
        <fullName evidence="3">C3H1-type domain-containing protein</fullName>
    </recommendedName>
</protein>
<dbReference type="GO" id="GO:0008270">
    <property type="term" value="F:zinc ion binding"/>
    <property type="evidence" value="ECO:0007669"/>
    <property type="project" value="UniProtKB-KW"/>
</dbReference>
<evidence type="ECO:0000313" key="4">
    <source>
        <dbReference type="EMBL" id="PSS27689.1"/>
    </source>
</evidence>
<dbReference type="PROSITE" id="PS50103">
    <property type="entry name" value="ZF_C3H1"/>
    <property type="match status" value="1"/>
</dbReference>
<evidence type="ECO:0000259" key="3">
    <source>
        <dbReference type="PROSITE" id="PS50103"/>
    </source>
</evidence>
<name>A0A2T3BE59_AMORE</name>
<feature type="zinc finger region" description="C3H1-type" evidence="1">
    <location>
        <begin position="378"/>
        <end position="406"/>
    </location>
</feature>
<evidence type="ECO:0000256" key="2">
    <source>
        <dbReference type="SAM" id="MobiDB-lite"/>
    </source>
</evidence>
<dbReference type="InParanoid" id="A0A2T3BE59"/>
<dbReference type="OrthoDB" id="3541274at2759"/>
<dbReference type="RefSeq" id="XP_024725214.1">
    <property type="nucleotide sequence ID" value="XM_024865012.1"/>
</dbReference>
<proteinExistence type="predicted"/>
<dbReference type="AlphaFoldDB" id="A0A2T3BE59"/>
<organism evidence="4 5">
    <name type="scientific">Amorphotheca resinae ATCC 22711</name>
    <dbReference type="NCBI Taxonomy" id="857342"/>
    <lineage>
        <taxon>Eukaryota</taxon>
        <taxon>Fungi</taxon>
        <taxon>Dikarya</taxon>
        <taxon>Ascomycota</taxon>
        <taxon>Pezizomycotina</taxon>
        <taxon>Leotiomycetes</taxon>
        <taxon>Helotiales</taxon>
        <taxon>Amorphothecaceae</taxon>
        <taxon>Amorphotheca</taxon>
    </lineage>
</organism>
<dbReference type="InterPro" id="IPR000571">
    <property type="entry name" value="Znf_CCCH"/>
</dbReference>
<dbReference type="Proteomes" id="UP000241818">
    <property type="component" value="Unassembled WGS sequence"/>
</dbReference>
<dbReference type="GeneID" id="36573093"/>
<evidence type="ECO:0000313" key="5">
    <source>
        <dbReference type="Proteomes" id="UP000241818"/>
    </source>
</evidence>
<keyword evidence="1" id="KW-0862">Zinc</keyword>
<sequence length="583" mass="66907">MEVSKEMPSYTRERIKHDYHIQSDFLKVALRIDSSEYPLRRAVLLKNFIVQKYSGLVKEEQENQAKARRANPYTSHPVIKQEVQEPCNEWDIRKRVEEAKVWRNLANAVALARERLTGADLDIFEALIARPMPGVNQDELIIRWIRGVIPDQLPDLRLRIQIVSRWSPLFRMWANQNPPRCLPNFASVEATSIQAATSIFENCQCLKPHINLTHSPNSSRFLLITRKFTTITLLQLGTDPGLSTPTYLTYTSPLDLKMNNTEHKDDLATVYEWEENLAYGDYEPENEEPPQTPAEVPLEAPRGDKRKASDDYAQHDLDEPAPKRIRRENNSEELLDGVESGYADDADAEFEDEAESMLTNTGCLPYDDGTKQEDKLNRERAKLCYFFSRGRACKRGQKCLAVHDVEVREENISRASEQMVEVLRKAEEAKASRESGEDPEFAVLVSGYEEIGMLAYEMLTNGFAQYEPMYFEWSSQFSKEEREKLEDRYSLPTDFVRIAFSTVENQRNAIVGKNRKRLGYKGPALLVQRYIAEKSSLSAMKDGSVVLGADTLHERITTKAEEFHRKKQLILNLGWMLEGLPDG</sequence>
<feature type="compositionally biased region" description="Acidic residues" evidence="2">
    <location>
        <begin position="331"/>
        <end position="341"/>
    </location>
</feature>
<accession>A0A2T3BE59</accession>
<evidence type="ECO:0000256" key="1">
    <source>
        <dbReference type="PROSITE-ProRule" id="PRU00723"/>
    </source>
</evidence>
<dbReference type="EMBL" id="KZ679006">
    <property type="protein sequence ID" value="PSS27689.1"/>
    <property type="molecule type" value="Genomic_DNA"/>
</dbReference>
<keyword evidence="5" id="KW-1185">Reference proteome</keyword>
<gene>
    <name evidence="4" type="ORF">M430DRAFT_24103</name>
</gene>
<keyword evidence="1" id="KW-0479">Metal-binding</keyword>
<keyword evidence="1" id="KW-0863">Zinc-finger</keyword>